<feature type="region of interest" description="Disordered" evidence="6">
    <location>
        <begin position="186"/>
        <end position="210"/>
    </location>
</feature>
<comment type="caution">
    <text evidence="9">The sequence shown here is derived from an EMBL/GenBank/DDBJ whole genome shotgun (WGS) entry which is preliminary data.</text>
</comment>
<keyword evidence="10" id="KW-1185">Reference proteome</keyword>
<feature type="domain" description="Large ribosomal subunit protein bL25 beta" evidence="8">
    <location>
        <begin position="105"/>
        <end position="187"/>
    </location>
</feature>
<evidence type="ECO:0000256" key="5">
    <source>
        <dbReference type="HAMAP-Rule" id="MF_01334"/>
    </source>
</evidence>
<reference evidence="9 10" key="1">
    <citation type="submission" date="2016-02" db="EMBL/GenBank/DDBJ databases">
        <title>Draft genome sequence of Thermodesulfatator sp. S606.</title>
        <authorList>
            <person name="Lai Q."/>
            <person name="Cao J."/>
            <person name="Dupont S."/>
            <person name="Shao Z."/>
            <person name="Jebbar M."/>
            <person name="Alain K."/>
        </authorList>
    </citation>
    <scope>NUCLEOTIDE SEQUENCE [LARGE SCALE GENOMIC DNA]</scope>
    <source>
        <strain evidence="9 10">S606</strain>
    </source>
</reference>
<dbReference type="InterPro" id="IPR020056">
    <property type="entry name" value="Rbsml_bL25/Gln-tRNA_synth_N"/>
</dbReference>
<dbReference type="EMBL" id="LSFI01000018">
    <property type="protein sequence ID" value="OAG27826.1"/>
    <property type="molecule type" value="Genomic_DNA"/>
</dbReference>
<dbReference type="InterPro" id="IPR037121">
    <property type="entry name" value="Ribosomal_bL25_C"/>
</dbReference>
<evidence type="ECO:0000256" key="6">
    <source>
        <dbReference type="SAM" id="MobiDB-lite"/>
    </source>
</evidence>
<dbReference type="NCBIfam" id="TIGR00731">
    <property type="entry name" value="bL25_bact_ctc"/>
    <property type="match status" value="1"/>
</dbReference>
<proteinExistence type="inferred from homology"/>
<dbReference type="Gene3D" id="2.170.120.20">
    <property type="entry name" value="Ribosomal protein L25, beta domain"/>
    <property type="match status" value="1"/>
</dbReference>
<evidence type="ECO:0000259" key="8">
    <source>
        <dbReference type="Pfam" id="PF14693"/>
    </source>
</evidence>
<protein>
    <recommendedName>
        <fullName evidence="5">Large ribosomal subunit protein bL25</fullName>
    </recommendedName>
    <alternativeName>
        <fullName evidence="5">General stress protein CTC</fullName>
    </alternativeName>
</protein>
<accession>A0A177E7Z9</accession>
<gene>
    <name evidence="5" type="primary">rplY</name>
    <name evidence="5" type="synonym">ctc</name>
    <name evidence="9" type="ORF">TH606_04655</name>
</gene>
<dbReference type="PANTHER" id="PTHR33284">
    <property type="entry name" value="RIBOSOMAL PROTEIN L25/GLN-TRNA SYNTHETASE, ANTI-CODON-BINDING DOMAIN-CONTAINING PROTEIN"/>
    <property type="match status" value="1"/>
</dbReference>
<sequence length="210" mass="23425">MKTIELTAMVRPKTGKEIARKLRAQGLVPGIIYGPETEPVPLAVKLNELKRYLYRYRDEQLIFNLTLENNGSTIKKIALVKELQYHPVTDEILHVDFYEISMEREVEVEVPIELVGKAKGVEAGGHLQQLLQTMTVACLPGLIPDKIEVDVSELDLGDVIHVKDLTPPEGVRYLDSPDEPVVTVLAPEEEKEAEAAPEEEAAETETESSE</sequence>
<dbReference type="STRING" id="1795632.TH606_04655"/>
<dbReference type="InterPro" id="IPR029751">
    <property type="entry name" value="Ribosomal_L25_dom"/>
</dbReference>
<dbReference type="GO" id="GO:0022625">
    <property type="term" value="C:cytosolic large ribosomal subunit"/>
    <property type="evidence" value="ECO:0007669"/>
    <property type="project" value="TreeGrafter"/>
</dbReference>
<dbReference type="RefSeq" id="WP_068541734.1">
    <property type="nucleotide sequence ID" value="NZ_LSFI01000018.1"/>
</dbReference>
<organism evidence="9 10">
    <name type="scientific">Thermodesulfatator autotrophicus</name>
    <dbReference type="NCBI Taxonomy" id="1795632"/>
    <lineage>
        <taxon>Bacteria</taxon>
        <taxon>Pseudomonadati</taxon>
        <taxon>Thermodesulfobacteriota</taxon>
        <taxon>Thermodesulfobacteria</taxon>
        <taxon>Thermodesulfobacteriales</taxon>
        <taxon>Thermodesulfatatoraceae</taxon>
        <taxon>Thermodesulfatator</taxon>
    </lineage>
</organism>
<dbReference type="GO" id="GO:0008097">
    <property type="term" value="F:5S rRNA binding"/>
    <property type="evidence" value="ECO:0007669"/>
    <property type="project" value="InterPro"/>
</dbReference>
<name>A0A177E7Z9_9BACT</name>
<keyword evidence="3 5" id="KW-0689">Ribosomal protein</keyword>
<dbReference type="SUPFAM" id="SSF50715">
    <property type="entry name" value="Ribosomal protein L25-like"/>
    <property type="match status" value="1"/>
</dbReference>
<dbReference type="NCBIfam" id="NF004139">
    <property type="entry name" value="PRK05618.4-2"/>
    <property type="match status" value="1"/>
</dbReference>
<evidence type="ECO:0000256" key="2">
    <source>
        <dbReference type="ARBA" id="ARBA00022884"/>
    </source>
</evidence>
<dbReference type="HAMAP" id="MF_01334">
    <property type="entry name" value="Ribosomal_bL25_CTC"/>
    <property type="match status" value="1"/>
</dbReference>
<keyword evidence="1 5" id="KW-0699">rRNA-binding</keyword>
<keyword evidence="4 5" id="KW-0687">Ribonucleoprotein</keyword>
<evidence type="ECO:0000313" key="9">
    <source>
        <dbReference type="EMBL" id="OAG27826.1"/>
    </source>
</evidence>
<evidence type="ECO:0000259" key="7">
    <source>
        <dbReference type="Pfam" id="PF01386"/>
    </source>
</evidence>
<evidence type="ECO:0000256" key="4">
    <source>
        <dbReference type="ARBA" id="ARBA00023274"/>
    </source>
</evidence>
<dbReference type="GO" id="GO:0003735">
    <property type="term" value="F:structural constituent of ribosome"/>
    <property type="evidence" value="ECO:0007669"/>
    <property type="project" value="InterPro"/>
</dbReference>
<dbReference type="PANTHER" id="PTHR33284:SF1">
    <property type="entry name" value="RIBOSOMAL PROTEIN L25_GLN-TRNA SYNTHETASE, ANTI-CODON-BINDING DOMAIN-CONTAINING PROTEIN"/>
    <property type="match status" value="1"/>
</dbReference>
<dbReference type="OrthoDB" id="9806411at2"/>
<dbReference type="GO" id="GO:0006412">
    <property type="term" value="P:translation"/>
    <property type="evidence" value="ECO:0007669"/>
    <property type="project" value="UniProtKB-UniRule"/>
</dbReference>
<keyword evidence="2 5" id="KW-0694">RNA-binding</keyword>
<evidence type="ECO:0000313" key="10">
    <source>
        <dbReference type="Proteomes" id="UP000076964"/>
    </source>
</evidence>
<comment type="function">
    <text evidence="5">This is one of the proteins that binds to the 5S RNA in the ribosome where it forms part of the central protuberance.</text>
</comment>
<dbReference type="InterPro" id="IPR001021">
    <property type="entry name" value="Ribosomal_bL25_long"/>
</dbReference>
<evidence type="ECO:0000256" key="1">
    <source>
        <dbReference type="ARBA" id="ARBA00022730"/>
    </source>
</evidence>
<dbReference type="InterPro" id="IPR020057">
    <property type="entry name" value="Ribosomal_bL25_b-dom"/>
</dbReference>
<evidence type="ECO:0000256" key="3">
    <source>
        <dbReference type="ARBA" id="ARBA00022980"/>
    </source>
</evidence>
<dbReference type="Proteomes" id="UP000076964">
    <property type="component" value="Unassembled WGS sequence"/>
</dbReference>
<feature type="compositionally biased region" description="Acidic residues" evidence="6">
    <location>
        <begin position="187"/>
        <end position="210"/>
    </location>
</feature>
<dbReference type="InterPro" id="IPR011035">
    <property type="entry name" value="Ribosomal_bL25/Gln-tRNA_synth"/>
</dbReference>
<comment type="similarity">
    <text evidence="5">Belongs to the bacterial ribosomal protein bL25 family. CTC subfamily.</text>
</comment>
<dbReference type="CDD" id="cd00495">
    <property type="entry name" value="Ribosomal_L25_TL5_CTC"/>
    <property type="match status" value="1"/>
</dbReference>
<dbReference type="Gene3D" id="2.40.240.10">
    <property type="entry name" value="Ribosomal Protein L25, Chain P"/>
    <property type="match status" value="1"/>
</dbReference>
<dbReference type="Pfam" id="PF01386">
    <property type="entry name" value="Ribosomal_L25p"/>
    <property type="match status" value="1"/>
</dbReference>
<feature type="domain" description="Large ribosomal subunit protein bL25 L25" evidence="7">
    <location>
        <begin position="6"/>
        <end position="97"/>
    </location>
</feature>
<dbReference type="Pfam" id="PF14693">
    <property type="entry name" value="Ribosomal_TL5_C"/>
    <property type="match status" value="1"/>
</dbReference>
<comment type="subunit">
    <text evidence="5">Part of the 50S ribosomal subunit; part of the 5S rRNA/L5/L18/L25 subcomplex. Contacts the 5S rRNA. Binds to the 5S rRNA independently of L5 and L18.</text>
</comment>
<dbReference type="InterPro" id="IPR020930">
    <property type="entry name" value="Ribosomal_uL5_bac-type"/>
</dbReference>
<dbReference type="AlphaFoldDB" id="A0A177E7Z9"/>